<sequence>MVHNFETFHPQNLVQLSEKSISVKKEKPNT</sequence>
<accession>D7TES3</accession>
<evidence type="ECO:0000313" key="1">
    <source>
        <dbReference type="EMBL" id="CBI28996.3"/>
    </source>
</evidence>
<protein>
    <submittedName>
        <fullName evidence="1">Uncharacterized protein</fullName>
    </submittedName>
</protein>
<proteinExistence type="predicted"/>
<dbReference type="Proteomes" id="UP000009183">
    <property type="component" value="Chromosome 10"/>
</dbReference>
<dbReference type="EMBL" id="FN595766">
    <property type="protein sequence ID" value="CBI28996.3"/>
    <property type="molecule type" value="Genomic_DNA"/>
</dbReference>
<keyword evidence="2" id="KW-1185">Reference proteome</keyword>
<dbReference type="PaxDb" id="29760-VIT_10s0042g00110.t01"/>
<name>D7TES3_VITVI</name>
<dbReference type="InParanoid" id="D7TES3"/>
<reference evidence="2" key="1">
    <citation type="journal article" date="2007" name="Nature">
        <title>The grapevine genome sequence suggests ancestral hexaploidization in major angiosperm phyla.</title>
        <authorList>
            <consortium name="The French-Italian Public Consortium for Grapevine Genome Characterization."/>
            <person name="Jaillon O."/>
            <person name="Aury J.-M."/>
            <person name="Noel B."/>
            <person name="Policriti A."/>
            <person name="Clepet C."/>
            <person name="Casagrande A."/>
            <person name="Choisne N."/>
            <person name="Aubourg S."/>
            <person name="Vitulo N."/>
            <person name="Jubin C."/>
            <person name="Vezzi A."/>
            <person name="Legeai F."/>
            <person name="Hugueney P."/>
            <person name="Dasilva C."/>
            <person name="Horner D."/>
            <person name="Mica E."/>
            <person name="Jublot D."/>
            <person name="Poulain J."/>
            <person name="Bruyere C."/>
            <person name="Billault A."/>
            <person name="Segurens B."/>
            <person name="Gouyvenoux M."/>
            <person name="Ugarte E."/>
            <person name="Cattonaro F."/>
            <person name="Anthouard V."/>
            <person name="Vico V."/>
            <person name="Del Fabbro C."/>
            <person name="Alaux M."/>
            <person name="Di Gaspero G."/>
            <person name="Dumas V."/>
            <person name="Felice N."/>
            <person name="Paillard S."/>
            <person name="Juman I."/>
            <person name="Moroldo M."/>
            <person name="Scalabrin S."/>
            <person name="Canaguier A."/>
            <person name="Le Clainche I."/>
            <person name="Malacrida G."/>
            <person name="Durand E."/>
            <person name="Pesole G."/>
            <person name="Laucou V."/>
            <person name="Chatelet P."/>
            <person name="Merdinoglu D."/>
            <person name="Delledonne M."/>
            <person name="Pezzotti M."/>
            <person name="Lecharny A."/>
            <person name="Scarpelli C."/>
            <person name="Artiguenave F."/>
            <person name="Pe M.E."/>
            <person name="Valle G."/>
            <person name="Morgante M."/>
            <person name="Caboche M."/>
            <person name="Adam-Blondon A.-F."/>
            <person name="Weissenbach J."/>
            <person name="Quetier F."/>
            <person name="Wincker P."/>
        </authorList>
    </citation>
    <scope>NUCLEOTIDE SEQUENCE [LARGE SCALE GENOMIC DNA]</scope>
    <source>
        <strain evidence="2">cv. Pinot noir / PN40024</strain>
    </source>
</reference>
<dbReference type="HOGENOM" id="CLU_3407123_0_0_1"/>
<evidence type="ECO:0000313" key="2">
    <source>
        <dbReference type="Proteomes" id="UP000009183"/>
    </source>
</evidence>
<organism evidence="1 2">
    <name type="scientific">Vitis vinifera</name>
    <name type="common">Grape</name>
    <dbReference type="NCBI Taxonomy" id="29760"/>
    <lineage>
        <taxon>Eukaryota</taxon>
        <taxon>Viridiplantae</taxon>
        <taxon>Streptophyta</taxon>
        <taxon>Embryophyta</taxon>
        <taxon>Tracheophyta</taxon>
        <taxon>Spermatophyta</taxon>
        <taxon>Magnoliopsida</taxon>
        <taxon>eudicotyledons</taxon>
        <taxon>Gunneridae</taxon>
        <taxon>Pentapetalae</taxon>
        <taxon>rosids</taxon>
        <taxon>Vitales</taxon>
        <taxon>Vitaceae</taxon>
        <taxon>Viteae</taxon>
        <taxon>Vitis</taxon>
    </lineage>
</organism>
<gene>
    <name evidence="1" type="ordered locus">VIT_10s0042g00110</name>
</gene>
<dbReference type="AlphaFoldDB" id="D7TES3"/>